<organism evidence="3 4">
    <name type="scientific">Janthinobacterium agaricidamnosum NBRC 102515 = DSM 9628</name>
    <dbReference type="NCBI Taxonomy" id="1349767"/>
    <lineage>
        <taxon>Bacteria</taxon>
        <taxon>Pseudomonadati</taxon>
        <taxon>Pseudomonadota</taxon>
        <taxon>Betaproteobacteria</taxon>
        <taxon>Burkholderiales</taxon>
        <taxon>Oxalobacteraceae</taxon>
        <taxon>Janthinobacterium</taxon>
    </lineage>
</organism>
<feature type="signal peptide" evidence="1">
    <location>
        <begin position="1"/>
        <end position="20"/>
    </location>
</feature>
<keyword evidence="4" id="KW-1185">Reference proteome</keyword>
<sequence length="199" mass="20772">MKRLLIAAATVALFSVNAHGAVPVLKNASFEINLVGNDYGYGQVAPDWVFTGKSGVSASGTAWGGAASDGRYFAFLQTASSISQTFATDEAGDYTFTFDLALRPVLQAGQVVGVSLDGQQLGRYTFDGPGWSNRSATALNVGAGKHTLTFTGLTNAGDTSAFVDNVKVLSAVPEPETYAMMLAGFGLLGFVVRRRKTAA</sequence>
<dbReference type="RefSeq" id="WP_051780257.1">
    <property type="nucleotide sequence ID" value="NZ_BCTH01000101.1"/>
</dbReference>
<dbReference type="HOGENOM" id="CLU_1370605_0_0_4"/>
<feature type="domain" description="Ice-binding protein C-terminal" evidence="2">
    <location>
        <begin position="171"/>
        <end position="195"/>
    </location>
</feature>
<dbReference type="eggNOG" id="ENOG5033DF9">
    <property type="taxonomic scope" value="Bacteria"/>
</dbReference>
<dbReference type="PATRIC" id="fig|1349767.4.peg.2592"/>
<dbReference type="STRING" id="1349767.GJA_885"/>
<dbReference type="Gene3D" id="2.60.120.260">
    <property type="entry name" value="Galactose-binding domain-like"/>
    <property type="match status" value="1"/>
</dbReference>
<feature type="chain" id="PRO_5004797263" evidence="1">
    <location>
        <begin position="21"/>
        <end position="199"/>
    </location>
</feature>
<dbReference type="Proteomes" id="UP000027604">
    <property type="component" value="Chromosome I"/>
</dbReference>
<dbReference type="KEGG" id="jag:GJA_885"/>
<evidence type="ECO:0000259" key="2">
    <source>
        <dbReference type="Pfam" id="PF07589"/>
    </source>
</evidence>
<dbReference type="InterPro" id="IPR013424">
    <property type="entry name" value="Ice-binding_C"/>
</dbReference>
<reference evidence="3 4" key="1">
    <citation type="journal article" date="2015" name="Genome Announc.">
        <title>Genome Sequence of Mushroom Soft-Rot Pathogen Janthinobacterium agaricidamnosum.</title>
        <authorList>
            <person name="Graupner K."/>
            <person name="Lackner G."/>
            <person name="Hertweck C."/>
        </authorList>
    </citation>
    <scope>NUCLEOTIDE SEQUENCE [LARGE SCALE GENOMIC DNA]</scope>
    <source>
        <strain evidence="4">NBRC 102515 / DSM 9628</strain>
    </source>
</reference>
<evidence type="ECO:0000256" key="1">
    <source>
        <dbReference type="SAM" id="SignalP"/>
    </source>
</evidence>
<dbReference type="NCBIfam" id="TIGR02595">
    <property type="entry name" value="PEP_CTERM"/>
    <property type="match status" value="1"/>
</dbReference>
<gene>
    <name evidence="3" type="ORF">GJA_885</name>
</gene>
<dbReference type="AlphaFoldDB" id="W0V2Q4"/>
<evidence type="ECO:0000313" key="4">
    <source>
        <dbReference type="Proteomes" id="UP000027604"/>
    </source>
</evidence>
<dbReference type="Pfam" id="PF07589">
    <property type="entry name" value="PEP-CTERM"/>
    <property type="match status" value="1"/>
</dbReference>
<name>W0V2Q4_9BURK</name>
<accession>W0V2Q4</accession>
<dbReference type="NCBIfam" id="NF035944">
    <property type="entry name" value="PEPxxWA-CTERM"/>
    <property type="match status" value="1"/>
</dbReference>
<dbReference type="EMBL" id="HG322949">
    <property type="protein sequence ID" value="CDG81542.1"/>
    <property type="molecule type" value="Genomic_DNA"/>
</dbReference>
<keyword evidence="1" id="KW-0732">Signal</keyword>
<protein>
    <submittedName>
        <fullName evidence="3">PEP-CTERM putative exosortase interaction domain protein</fullName>
    </submittedName>
</protein>
<evidence type="ECO:0000313" key="3">
    <source>
        <dbReference type="EMBL" id="CDG81542.1"/>
    </source>
</evidence>
<dbReference type="OrthoDB" id="8703585at2"/>
<proteinExistence type="predicted"/>
<dbReference type="NCBIfam" id="NF038126">
    <property type="entry name" value="PEP_CTERM_FxDxF"/>
    <property type="match status" value="1"/>
</dbReference>